<dbReference type="InterPro" id="IPR029063">
    <property type="entry name" value="SAM-dependent_MTases_sf"/>
</dbReference>
<reference evidence="4 6" key="1">
    <citation type="submission" date="2016-01" db="EMBL/GenBank/DDBJ databases">
        <title>The new phylogeny of the genus Mycobacterium.</title>
        <authorList>
            <person name="Tarcisio F."/>
            <person name="Conor M."/>
            <person name="Antonella G."/>
            <person name="Elisabetta G."/>
            <person name="Giulia F.S."/>
            <person name="Sara T."/>
            <person name="Anna F."/>
            <person name="Clotilde B."/>
            <person name="Roberto B."/>
            <person name="Veronica D.S."/>
            <person name="Fabio R."/>
            <person name="Monica P."/>
            <person name="Olivier J."/>
            <person name="Enrico T."/>
            <person name="Nicola S."/>
        </authorList>
    </citation>
    <scope>NUCLEOTIDE SEQUENCE [LARGE SCALE GENOMIC DNA]</scope>
    <source>
        <strain evidence="4 6">DSM 44160</strain>
    </source>
</reference>
<dbReference type="AlphaFoldDB" id="A0A1A6BF52"/>
<organism evidence="3 5">
    <name type="scientific">Mycobacterium gordonae</name>
    <dbReference type="NCBI Taxonomy" id="1778"/>
    <lineage>
        <taxon>Bacteria</taxon>
        <taxon>Bacillati</taxon>
        <taxon>Actinomycetota</taxon>
        <taxon>Actinomycetes</taxon>
        <taxon>Mycobacteriales</taxon>
        <taxon>Mycobacteriaceae</taxon>
        <taxon>Mycobacterium</taxon>
    </lineage>
</organism>
<evidence type="ECO:0000313" key="3">
    <source>
        <dbReference type="EMBL" id="OBS00960.1"/>
    </source>
</evidence>
<dbReference type="Pfam" id="PF03602">
    <property type="entry name" value="Cons_hypoth95"/>
    <property type="match status" value="1"/>
</dbReference>
<evidence type="ECO:0000256" key="2">
    <source>
        <dbReference type="ARBA" id="ARBA00022679"/>
    </source>
</evidence>
<dbReference type="PROSITE" id="PS00092">
    <property type="entry name" value="N6_MTASE"/>
    <property type="match status" value="1"/>
</dbReference>
<keyword evidence="2 3" id="KW-0808">Transferase</keyword>
<evidence type="ECO:0000313" key="4">
    <source>
        <dbReference type="EMBL" id="ORV83145.1"/>
    </source>
</evidence>
<reference evidence="3 5" key="2">
    <citation type="submission" date="2016-06" db="EMBL/GenBank/DDBJ databases">
        <authorList>
            <person name="Kjaerup R.B."/>
            <person name="Dalgaard T.S."/>
            <person name="Juul-Madsen H.R."/>
        </authorList>
    </citation>
    <scope>NUCLEOTIDE SEQUENCE [LARGE SCALE GENOMIC DNA]</scope>
    <source>
        <strain evidence="3 5">1245752.6</strain>
    </source>
</reference>
<name>A0A1A6BF52_MYCGO</name>
<proteinExistence type="predicted"/>
<keyword evidence="6" id="KW-1185">Reference proteome</keyword>
<dbReference type="NCBIfam" id="TIGR00095">
    <property type="entry name" value="16S rRNA (guanine(966)-N(2))-methyltransferase RsmD"/>
    <property type="match status" value="1"/>
</dbReference>
<dbReference type="PANTHER" id="PTHR43542:SF1">
    <property type="entry name" value="METHYLTRANSFERASE"/>
    <property type="match status" value="1"/>
</dbReference>
<dbReference type="Proteomes" id="UP000193928">
    <property type="component" value="Unassembled WGS sequence"/>
</dbReference>
<evidence type="ECO:0000313" key="6">
    <source>
        <dbReference type="Proteomes" id="UP000193928"/>
    </source>
</evidence>
<dbReference type="EMBL" id="MAEM01000326">
    <property type="protein sequence ID" value="OBS00960.1"/>
    <property type="molecule type" value="Genomic_DNA"/>
</dbReference>
<protein>
    <submittedName>
        <fullName evidence="3">16S rRNA (Guanine(966)-N(2))-methyltransferase RsmD</fullName>
    </submittedName>
</protein>
<dbReference type="PIRSF" id="PIRSF004553">
    <property type="entry name" value="CHP00095"/>
    <property type="match status" value="1"/>
</dbReference>
<dbReference type="Proteomes" id="UP000093757">
    <property type="component" value="Unassembled WGS sequence"/>
</dbReference>
<dbReference type="RefSeq" id="WP_065134773.1">
    <property type="nucleotide sequence ID" value="NZ_JACKSU010000020.1"/>
</dbReference>
<dbReference type="SUPFAM" id="SSF53335">
    <property type="entry name" value="S-adenosyl-L-methionine-dependent methyltransferases"/>
    <property type="match status" value="1"/>
</dbReference>
<dbReference type="OrthoDB" id="9803017at2"/>
<keyword evidence="1 3" id="KW-0489">Methyltransferase</keyword>
<gene>
    <name evidence="3" type="ORF">A9W98_22430</name>
    <name evidence="4" type="ORF">AWC08_27755</name>
</gene>
<dbReference type="InterPro" id="IPR004398">
    <property type="entry name" value="RNA_MeTrfase_RsmD"/>
</dbReference>
<dbReference type="CDD" id="cd02440">
    <property type="entry name" value="AdoMet_MTases"/>
    <property type="match status" value="1"/>
</dbReference>
<dbReference type="GO" id="GO:0031167">
    <property type="term" value="P:rRNA methylation"/>
    <property type="evidence" value="ECO:0007669"/>
    <property type="project" value="InterPro"/>
</dbReference>
<dbReference type="GO" id="GO:0008168">
    <property type="term" value="F:methyltransferase activity"/>
    <property type="evidence" value="ECO:0007669"/>
    <property type="project" value="UniProtKB-KW"/>
</dbReference>
<accession>A0A1A6BF52</accession>
<dbReference type="InterPro" id="IPR002052">
    <property type="entry name" value="DNA_methylase_N6_adenine_CS"/>
</dbReference>
<dbReference type="GO" id="GO:0003676">
    <property type="term" value="F:nucleic acid binding"/>
    <property type="evidence" value="ECO:0007669"/>
    <property type="project" value="InterPro"/>
</dbReference>
<dbReference type="PANTHER" id="PTHR43542">
    <property type="entry name" value="METHYLTRANSFERASE"/>
    <property type="match status" value="1"/>
</dbReference>
<dbReference type="Gene3D" id="3.40.50.150">
    <property type="entry name" value="Vaccinia Virus protein VP39"/>
    <property type="match status" value="1"/>
</dbReference>
<sequence length="188" mass="19553">MTRIIGGVARGRRLTVPPRGTRPTTDRVRESLFNILTARLDLTGVAVLDLYAGSGALGLEALSRGAASALFVESDQRTAAVLARNIVAAGLPGAVVRRGTVATVLAAGAVSPVDLVLADPPYDIETEGVNAVLEALAFNGWVREGTVAVVERGVASAPLTWPAGWSAWPERVYGDTRLELAELVSAAV</sequence>
<dbReference type="EMBL" id="LQOY01000102">
    <property type="protein sequence ID" value="ORV83145.1"/>
    <property type="molecule type" value="Genomic_DNA"/>
</dbReference>
<evidence type="ECO:0000256" key="1">
    <source>
        <dbReference type="ARBA" id="ARBA00022603"/>
    </source>
</evidence>
<comment type="caution">
    <text evidence="3">The sequence shown here is derived from an EMBL/GenBank/DDBJ whole genome shotgun (WGS) entry which is preliminary data.</text>
</comment>
<evidence type="ECO:0000313" key="5">
    <source>
        <dbReference type="Proteomes" id="UP000093757"/>
    </source>
</evidence>